<dbReference type="InterPro" id="IPR000387">
    <property type="entry name" value="Tyr_Pase_dom"/>
</dbReference>
<accession>A0A7J6ARQ3</accession>
<dbReference type="PRINTS" id="PR01908">
    <property type="entry name" value="ADSPHPHTASE"/>
</dbReference>
<name>A0A7J6ARQ3_AMEME</name>
<dbReference type="Proteomes" id="UP000593565">
    <property type="component" value="Unassembled WGS sequence"/>
</dbReference>
<reference evidence="10 11" key="1">
    <citation type="submission" date="2020-02" db="EMBL/GenBank/DDBJ databases">
        <title>A chromosome-scale genome assembly of the black bullhead catfish (Ameiurus melas).</title>
        <authorList>
            <person name="Wen M."/>
            <person name="Zham M."/>
            <person name="Cabau C."/>
            <person name="Klopp C."/>
            <person name="Donnadieu C."/>
            <person name="Roques C."/>
            <person name="Bouchez O."/>
            <person name="Lampietro C."/>
            <person name="Jouanno E."/>
            <person name="Herpin A."/>
            <person name="Louis A."/>
            <person name="Berthelot C."/>
            <person name="Parey E."/>
            <person name="Roest-Crollius H."/>
            <person name="Braasch I."/>
            <person name="Postlethwait J."/>
            <person name="Robinson-Rechavi M."/>
            <person name="Echchiki A."/>
            <person name="Begum T."/>
            <person name="Montfort J."/>
            <person name="Schartl M."/>
            <person name="Bobe J."/>
            <person name="Guiguen Y."/>
        </authorList>
    </citation>
    <scope>NUCLEOTIDE SEQUENCE [LARGE SCALE GENOMIC DNA]</scope>
    <source>
        <strain evidence="10">M_S1</strain>
        <tissue evidence="10">Blood</tissue>
    </source>
</reference>
<dbReference type="Gene3D" id="3.90.190.10">
    <property type="entry name" value="Protein tyrosine phosphatase superfamily"/>
    <property type="match status" value="2"/>
</dbReference>
<evidence type="ECO:0000313" key="10">
    <source>
        <dbReference type="EMBL" id="KAF4084711.1"/>
    </source>
</evidence>
<dbReference type="GO" id="GO:0005737">
    <property type="term" value="C:cytoplasm"/>
    <property type="evidence" value="ECO:0007669"/>
    <property type="project" value="TreeGrafter"/>
</dbReference>
<dbReference type="GO" id="GO:0004722">
    <property type="term" value="F:protein serine/threonine phosphatase activity"/>
    <property type="evidence" value="ECO:0007669"/>
    <property type="project" value="UniProtKB-EC"/>
</dbReference>
<dbReference type="PANTHER" id="PTHR45682">
    <property type="entry name" value="AGAP008228-PA"/>
    <property type="match status" value="1"/>
</dbReference>
<comment type="catalytic activity">
    <reaction evidence="4">
        <text>O-phospho-L-seryl-[protein] + H2O = L-seryl-[protein] + phosphate</text>
        <dbReference type="Rhea" id="RHEA:20629"/>
        <dbReference type="Rhea" id="RHEA-COMP:9863"/>
        <dbReference type="Rhea" id="RHEA-COMP:11604"/>
        <dbReference type="ChEBI" id="CHEBI:15377"/>
        <dbReference type="ChEBI" id="CHEBI:29999"/>
        <dbReference type="ChEBI" id="CHEBI:43474"/>
        <dbReference type="ChEBI" id="CHEBI:83421"/>
        <dbReference type="EC" id="3.1.3.16"/>
    </reaction>
</comment>
<feature type="active site" description="Phosphocysteine intermediate" evidence="6">
    <location>
        <position position="332"/>
    </location>
</feature>
<evidence type="ECO:0000256" key="2">
    <source>
        <dbReference type="ARBA" id="ARBA00022801"/>
    </source>
</evidence>
<dbReference type="Pfam" id="PF00782">
    <property type="entry name" value="DSPc"/>
    <property type="match status" value="2"/>
</dbReference>
<sequence>MAAERNERKEYLSVKDLEKVLDSCTLDLHQIDEVWPNLYISNVRIAQNRKELQRLGITHILNAAHSKRGSIGDQRFYGTSFVYCGIPADDSSHFDLDVYFKPAADFIHNGLKAVDGKVLVHCIMGMSRSSSLVLAYLMLYKHMSLRLAIQRLVQKRAIYPNRNFLALLLDLDLQLKTKRKTCILLNVFWSLRKSGKAGEEMHQSRDSISEQVGEKGGYETPPTSELHRLLWIKPGTSSHLDEVRPGIYIGDMYAAKDRHLLQTLNISHVLNAAHGKYNVNTGASFYRGTNITYHGVEAFDMPSFDMSPFFYSAANFIKTAVSTPGGKVFVHCAMGLSRSATLVLAYLMIVEKMTLVEAITAVAQYRNICPNMGFLEQLRTLDTQLQNQHNAT</sequence>
<feature type="compositionally biased region" description="Basic and acidic residues" evidence="7">
    <location>
        <begin position="200"/>
        <end position="217"/>
    </location>
</feature>
<feature type="domain" description="Tyrosine-protein phosphatase" evidence="8">
    <location>
        <begin position="30"/>
        <end position="177"/>
    </location>
</feature>
<dbReference type="PANTHER" id="PTHR45682:SF2">
    <property type="entry name" value="DUAL SPECIFICITY PROTEIN PHOSPHATASE"/>
    <property type="match status" value="1"/>
</dbReference>
<evidence type="ECO:0008006" key="12">
    <source>
        <dbReference type="Google" id="ProtNLM"/>
    </source>
</evidence>
<dbReference type="PROSITE" id="PS50054">
    <property type="entry name" value="TYR_PHOSPHATASE_DUAL"/>
    <property type="match status" value="2"/>
</dbReference>
<dbReference type="GO" id="GO:0033549">
    <property type="term" value="F:MAP kinase phosphatase activity"/>
    <property type="evidence" value="ECO:0007669"/>
    <property type="project" value="TreeGrafter"/>
</dbReference>
<keyword evidence="2" id="KW-0378">Hydrolase</keyword>
<dbReference type="InterPro" id="IPR020405">
    <property type="entry name" value="Atypical_DUSP_subfamA"/>
</dbReference>
<feature type="domain" description="Tyrosine specific protein phosphatases" evidence="9">
    <location>
        <begin position="98"/>
        <end position="156"/>
    </location>
</feature>
<proteinExistence type="inferred from homology"/>
<comment type="catalytic activity">
    <reaction evidence="5">
        <text>O-phospho-L-threonyl-[protein] + H2O = L-threonyl-[protein] + phosphate</text>
        <dbReference type="Rhea" id="RHEA:47004"/>
        <dbReference type="Rhea" id="RHEA-COMP:11060"/>
        <dbReference type="Rhea" id="RHEA-COMP:11605"/>
        <dbReference type="ChEBI" id="CHEBI:15377"/>
        <dbReference type="ChEBI" id="CHEBI:30013"/>
        <dbReference type="ChEBI" id="CHEBI:43474"/>
        <dbReference type="ChEBI" id="CHEBI:61977"/>
        <dbReference type="EC" id="3.1.3.16"/>
    </reaction>
</comment>
<evidence type="ECO:0000259" key="8">
    <source>
        <dbReference type="PROSITE" id="PS50054"/>
    </source>
</evidence>
<gene>
    <name evidence="10" type="ORF">AMELA_G00109130</name>
</gene>
<dbReference type="PRINTS" id="PR01909">
    <property type="entry name" value="ADSPHPHTASEA"/>
</dbReference>
<dbReference type="EMBL" id="JAAGNN010000009">
    <property type="protein sequence ID" value="KAF4084711.1"/>
    <property type="molecule type" value="Genomic_DNA"/>
</dbReference>
<evidence type="ECO:0000256" key="3">
    <source>
        <dbReference type="ARBA" id="ARBA00022912"/>
    </source>
</evidence>
<dbReference type="AlphaFoldDB" id="A0A7J6ARQ3"/>
<comment type="caution">
    <text evidence="10">The sequence shown here is derived from an EMBL/GenBank/DDBJ whole genome shotgun (WGS) entry which is preliminary data.</text>
</comment>
<organism evidence="10 11">
    <name type="scientific">Ameiurus melas</name>
    <name type="common">Black bullhead</name>
    <name type="synonym">Silurus melas</name>
    <dbReference type="NCBI Taxonomy" id="219545"/>
    <lineage>
        <taxon>Eukaryota</taxon>
        <taxon>Metazoa</taxon>
        <taxon>Chordata</taxon>
        <taxon>Craniata</taxon>
        <taxon>Vertebrata</taxon>
        <taxon>Euteleostomi</taxon>
        <taxon>Actinopterygii</taxon>
        <taxon>Neopterygii</taxon>
        <taxon>Teleostei</taxon>
        <taxon>Ostariophysi</taxon>
        <taxon>Siluriformes</taxon>
        <taxon>Ictaluridae</taxon>
        <taxon>Ameiurus</taxon>
    </lineage>
</organism>
<evidence type="ECO:0000256" key="5">
    <source>
        <dbReference type="ARBA" id="ARBA00048336"/>
    </source>
</evidence>
<evidence type="ECO:0000256" key="7">
    <source>
        <dbReference type="SAM" id="MobiDB-lite"/>
    </source>
</evidence>
<evidence type="ECO:0000259" key="9">
    <source>
        <dbReference type="PROSITE" id="PS50056"/>
    </source>
</evidence>
<feature type="region of interest" description="Disordered" evidence="7">
    <location>
        <begin position="200"/>
        <end position="221"/>
    </location>
</feature>
<evidence type="ECO:0000256" key="6">
    <source>
        <dbReference type="PIRSR" id="PIRSR620405-1"/>
    </source>
</evidence>
<dbReference type="PROSITE" id="PS00383">
    <property type="entry name" value="TYR_PHOSPHATASE_1"/>
    <property type="match status" value="2"/>
</dbReference>
<dbReference type="InterPro" id="IPR000340">
    <property type="entry name" value="Dual-sp_phosphatase_cat-dom"/>
</dbReference>
<keyword evidence="3" id="KW-0904">Protein phosphatase</keyword>
<evidence type="ECO:0000256" key="4">
    <source>
        <dbReference type="ARBA" id="ARBA00047761"/>
    </source>
</evidence>
<dbReference type="InterPro" id="IPR016130">
    <property type="entry name" value="Tyr_Pase_AS"/>
</dbReference>
<dbReference type="PROSITE" id="PS50056">
    <property type="entry name" value="TYR_PHOSPHATASE_2"/>
    <property type="match status" value="2"/>
</dbReference>
<dbReference type="GO" id="GO:0043409">
    <property type="term" value="P:negative regulation of MAPK cascade"/>
    <property type="evidence" value="ECO:0007669"/>
    <property type="project" value="TreeGrafter"/>
</dbReference>
<dbReference type="SMART" id="SM00195">
    <property type="entry name" value="DSPc"/>
    <property type="match status" value="2"/>
</dbReference>
<feature type="domain" description="Tyrosine-protein phosphatase" evidence="8">
    <location>
        <begin position="239"/>
        <end position="387"/>
    </location>
</feature>
<dbReference type="SUPFAM" id="SSF52799">
    <property type="entry name" value="(Phosphotyrosine protein) phosphatases II"/>
    <property type="match status" value="2"/>
</dbReference>
<comment type="similarity">
    <text evidence="1">Belongs to the protein-tyrosine phosphatase family. Non-receptor class dual specificity subfamily.</text>
</comment>
<dbReference type="GO" id="GO:0008138">
    <property type="term" value="F:protein tyrosine/serine/threonine phosphatase activity"/>
    <property type="evidence" value="ECO:0007669"/>
    <property type="project" value="InterPro"/>
</dbReference>
<evidence type="ECO:0000313" key="11">
    <source>
        <dbReference type="Proteomes" id="UP000593565"/>
    </source>
</evidence>
<protein>
    <recommendedName>
        <fullName evidence="12">Protein-serine/threonine phosphatase</fullName>
    </recommendedName>
</protein>
<keyword evidence="11" id="KW-1185">Reference proteome</keyword>
<evidence type="ECO:0000256" key="1">
    <source>
        <dbReference type="ARBA" id="ARBA00008601"/>
    </source>
</evidence>
<dbReference type="InterPro" id="IPR020422">
    <property type="entry name" value="TYR_PHOSPHATASE_DUAL_dom"/>
</dbReference>
<dbReference type="InterPro" id="IPR029021">
    <property type="entry name" value="Prot-tyrosine_phosphatase-like"/>
</dbReference>
<feature type="domain" description="Tyrosine specific protein phosphatases" evidence="9">
    <location>
        <begin position="314"/>
        <end position="366"/>
    </location>
</feature>